<evidence type="ECO:0000313" key="1">
    <source>
        <dbReference type="EMBL" id="GAM74751.1"/>
    </source>
</evidence>
<proteinExistence type="predicted"/>
<gene>
    <name evidence="1" type="ORF">JCM19241_1094</name>
</gene>
<protein>
    <submittedName>
        <fullName evidence="1">Uncharacterized protein</fullName>
    </submittedName>
</protein>
<evidence type="ECO:0000313" key="2">
    <source>
        <dbReference type="Proteomes" id="UP000031666"/>
    </source>
</evidence>
<organism evidence="1 2">
    <name type="scientific">Vibrio ishigakensis</name>
    <dbReference type="NCBI Taxonomy" id="1481914"/>
    <lineage>
        <taxon>Bacteria</taxon>
        <taxon>Pseudomonadati</taxon>
        <taxon>Pseudomonadota</taxon>
        <taxon>Gammaproteobacteria</taxon>
        <taxon>Vibrionales</taxon>
        <taxon>Vibrionaceae</taxon>
        <taxon>Vibrio</taxon>
    </lineage>
</organism>
<reference evidence="1 2" key="1">
    <citation type="submission" date="2015-01" db="EMBL/GenBank/DDBJ databases">
        <title>Vibrio sp. C94 JCM 19241 whole genome shotgun sequence.</title>
        <authorList>
            <person name="Sawabe T."/>
            <person name="Meirelles P."/>
            <person name="Feng G."/>
            <person name="Sayaka M."/>
            <person name="Hattori M."/>
            <person name="Ohkuma M."/>
        </authorList>
    </citation>
    <scope>NUCLEOTIDE SEQUENCE [LARGE SCALE GENOMIC DNA]</scope>
    <source>
        <strain evidence="2">JCM 19241</strain>
    </source>
</reference>
<accession>A0A0B8Q822</accession>
<reference evidence="1 2" key="2">
    <citation type="submission" date="2015-01" db="EMBL/GenBank/DDBJ databases">
        <authorList>
            <consortium name="NBRP consortium"/>
            <person name="Sawabe T."/>
            <person name="Meirelles P."/>
            <person name="Feng G."/>
            <person name="Sayaka M."/>
            <person name="Hattori M."/>
            <person name="Ohkuma M."/>
        </authorList>
    </citation>
    <scope>NUCLEOTIDE SEQUENCE [LARGE SCALE GENOMIC DNA]</scope>
    <source>
        <strain evidence="2">JCM 19241</strain>
    </source>
</reference>
<comment type="caution">
    <text evidence="1">The sequence shown here is derived from an EMBL/GenBank/DDBJ whole genome shotgun (WGS) entry which is preliminary data.</text>
</comment>
<name>A0A0B8Q822_9VIBR</name>
<dbReference type="EMBL" id="BBSC01000003">
    <property type="protein sequence ID" value="GAM74751.1"/>
    <property type="molecule type" value="Genomic_DNA"/>
</dbReference>
<dbReference type="AlphaFoldDB" id="A0A0B8Q822"/>
<dbReference type="Proteomes" id="UP000031666">
    <property type="component" value="Unassembled WGS sequence"/>
</dbReference>
<sequence length="37" mass="4242">MYGSKLGSMWGLIALSDISKITKTRALTLKDYYEKMK</sequence>